<dbReference type="VEuPathDB" id="FungiDB:TRIVIDRAFT_61870"/>
<keyword evidence="3" id="KW-1185">Reference proteome</keyword>
<dbReference type="OMA" id="NGKARWS"/>
<dbReference type="Pfam" id="PF00075">
    <property type="entry name" value="RNase_H"/>
    <property type="match status" value="1"/>
</dbReference>
<dbReference type="InterPro" id="IPR012337">
    <property type="entry name" value="RNaseH-like_sf"/>
</dbReference>
<dbReference type="GO" id="GO:0003676">
    <property type="term" value="F:nucleic acid binding"/>
    <property type="evidence" value="ECO:0007669"/>
    <property type="project" value="InterPro"/>
</dbReference>
<dbReference type="InterPro" id="IPR002156">
    <property type="entry name" value="RNaseH_domain"/>
</dbReference>
<protein>
    <recommendedName>
        <fullName evidence="1">RNase H type-1 domain-containing protein</fullName>
    </recommendedName>
</protein>
<dbReference type="GO" id="GO:0004523">
    <property type="term" value="F:RNA-DNA hybrid ribonuclease activity"/>
    <property type="evidence" value="ECO:0007669"/>
    <property type="project" value="InterPro"/>
</dbReference>
<evidence type="ECO:0000313" key="2">
    <source>
        <dbReference type="EMBL" id="EHK25156.1"/>
    </source>
</evidence>
<evidence type="ECO:0000259" key="1">
    <source>
        <dbReference type="PROSITE" id="PS50879"/>
    </source>
</evidence>
<name>G9MI39_HYPVG</name>
<proteinExistence type="predicted"/>
<dbReference type="HOGENOM" id="CLU_1046060_0_0_1"/>
<dbReference type="OrthoDB" id="3548481at2759"/>
<dbReference type="Proteomes" id="UP000007115">
    <property type="component" value="Unassembled WGS sequence"/>
</dbReference>
<dbReference type="PROSITE" id="PS50879">
    <property type="entry name" value="RNASE_H_1"/>
    <property type="match status" value="1"/>
</dbReference>
<evidence type="ECO:0000313" key="3">
    <source>
        <dbReference type="Proteomes" id="UP000007115"/>
    </source>
</evidence>
<sequence length="218" mass="24411">MAKFNVARELRFCANIVIPSKERALDTATNIFQCNAGRRHRVFFTDGSTITTPKSLKKARAIPSGAAVAYQPLTPKKDRHWNVKHFTLTSRGRDSAFTELAAIVHALTFAVMERALYLDNNKKTSNGKARWSKVTVFSDCTSVLQTISKLRESTTINARLLDDPIIRHLMAVSQYLCDNEVQLELRWVPGHSSVEGNCHANAAARYAAKHPYVGMHLE</sequence>
<dbReference type="AlphaFoldDB" id="G9MI39"/>
<accession>G9MI39</accession>
<dbReference type="InterPro" id="IPR036397">
    <property type="entry name" value="RNaseH_sf"/>
</dbReference>
<dbReference type="RefSeq" id="XP_013959370.1">
    <property type="nucleotide sequence ID" value="XM_014103895.1"/>
</dbReference>
<dbReference type="Gene3D" id="3.30.420.10">
    <property type="entry name" value="Ribonuclease H-like superfamily/Ribonuclease H"/>
    <property type="match status" value="1"/>
</dbReference>
<organism evidence="2 3">
    <name type="scientific">Hypocrea virens (strain Gv29-8 / FGSC 10586)</name>
    <name type="common">Gliocladium virens</name>
    <name type="synonym">Trichoderma virens</name>
    <dbReference type="NCBI Taxonomy" id="413071"/>
    <lineage>
        <taxon>Eukaryota</taxon>
        <taxon>Fungi</taxon>
        <taxon>Dikarya</taxon>
        <taxon>Ascomycota</taxon>
        <taxon>Pezizomycotina</taxon>
        <taxon>Sordariomycetes</taxon>
        <taxon>Hypocreomycetidae</taxon>
        <taxon>Hypocreales</taxon>
        <taxon>Hypocreaceae</taxon>
        <taxon>Trichoderma</taxon>
    </lineage>
</organism>
<feature type="domain" description="RNase H type-1" evidence="1">
    <location>
        <begin position="37"/>
        <end position="209"/>
    </location>
</feature>
<dbReference type="GeneID" id="25796287"/>
<dbReference type="InParanoid" id="G9MI39"/>
<comment type="caution">
    <text evidence="2">The sequence shown here is derived from an EMBL/GenBank/DDBJ whole genome shotgun (WGS) entry which is preliminary data.</text>
</comment>
<dbReference type="EMBL" id="ABDF02000003">
    <property type="protein sequence ID" value="EHK25156.1"/>
    <property type="molecule type" value="Genomic_DNA"/>
</dbReference>
<reference evidence="2 3" key="1">
    <citation type="journal article" date="2011" name="Genome Biol.">
        <title>Comparative genome sequence analysis underscores mycoparasitism as the ancestral life style of Trichoderma.</title>
        <authorList>
            <person name="Kubicek C.P."/>
            <person name="Herrera-Estrella A."/>
            <person name="Seidl-Seiboth V."/>
            <person name="Martinez D.A."/>
            <person name="Druzhinina I.S."/>
            <person name="Thon M."/>
            <person name="Zeilinger S."/>
            <person name="Casas-Flores S."/>
            <person name="Horwitz B.A."/>
            <person name="Mukherjee P.K."/>
            <person name="Mukherjee M."/>
            <person name="Kredics L."/>
            <person name="Alcaraz L.D."/>
            <person name="Aerts A."/>
            <person name="Antal Z."/>
            <person name="Atanasova L."/>
            <person name="Cervantes-Badillo M.G."/>
            <person name="Challacombe J."/>
            <person name="Chertkov O."/>
            <person name="McCluskey K."/>
            <person name="Coulpier F."/>
            <person name="Deshpande N."/>
            <person name="von Doehren H."/>
            <person name="Ebbole D.J."/>
            <person name="Esquivel-Naranjo E.U."/>
            <person name="Fekete E."/>
            <person name="Flipphi M."/>
            <person name="Glaser F."/>
            <person name="Gomez-Rodriguez E.Y."/>
            <person name="Gruber S."/>
            <person name="Han C."/>
            <person name="Henrissat B."/>
            <person name="Hermosa R."/>
            <person name="Hernandez-Onate M."/>
            <person name="Karaffa L."/>
            <person name="Kosti I."/>
            <person name="Le Crom S."/>
            <person name="Lindquist E."/>
            <person name="Lucas S."/>
            <person name="Luebeck M."/>
            <person name="Luebeck P.S."/>
            <person name="Margeot A."/>
            <person name="Metz B."/>
            <person name="Misra M."/>
            <person name="Nevalainen H."/>
            <person name="Omann M."/>
            <person name="Packer N."/>
            <person name="Perrone G."/>
            <person name="Uresti-Rivera E.E."/>
            <person name="Salamov A."/>
            <person name="Schmoll M."/>
            <person name="Seiboth B."/>
            <person name="Shapiro H."/>
            <person name="Sukno S."/>
            <person name="Tamayo-Ramos J.A."/>
            <person name="Tisch D."/>
            <person name="Wiest A."/>
            <person name="Wilkinson H.H."/>
            <person name="Zhang M."/>
            <person name="Coutinho P.M."/>
            <person name="Kenerley C.M."/>
            <person name="Monte E."/>
            <person name="Baker S.E."/>
            <person name="Grigoriev I.V."/>
        </authorList>
    </citation>
    <scope>NUCLEOTIDE SEQUENCE [LARGE SCALE GENOMIC DNA]</scope>
    <source>
        <strain evidence="3">Gv29-8 / FGSC 10586</strain>
    </source>
</reference>
<gene>
    <name evidence="2" type="ORF">TRIVIDRAFT_61870</name>
</gene>
<dbReference type="SUPFAM" id="SSF53098">
    <property type="entry name" value="Ribonuclease H-like"/>
    <property type="match status" value="1"/>
</dbReference>
<dbReference type="STRING" id="413071.G9MI39"/>